<dbReference type="InterPro" id="IPR036509">
    <property type="entry name" value="Met_Sox_Rdtase_MsrA_sf"/>
</dbReference>
<evidence type="ECO:0000256" key="4">
    <source>
        <dbReference type="ARBA" id="ARBA00030643"/>
    </source>
</evidence>
<dbReference type="STRING" id="299467.A0A443RT16"/>
<dbReference type="Pfam" id="PF20939">
    <property type="entry name" value="MsrA_helical"/>
    <property type="match status" value="1"/>
</dbReference>
<organism evidence="7 8">
    <name type="scientific">Leptotrombidium deliense</name>
    <dbReference type="NCBI Taxonomy" id="299467"/>
    <lineage>
        <taxon>Eukaryota</taxon>
        <taxon>Metazoa</taxon>
        <taxon>Ecdysozoa</taxon>
        <taxon>Arthropoda</taxon>
        <taxon>Chelicerata</taxon>
        <taxon>Arachnida</taxon>
        <taxon>Acari</taxon>
        <taxon>Acariformes</taxon>
        <taxon>Trombidiformes</taxon>
        <taxon>Prostigmata</taxon>
        <taxon>Anystina</taxon>
        <taxon>Parasitengona</taxon>
        <taxon>Trombiculoidea</taxon>
        <taxon>Trombiculidae</taxon>
        <taxon>Leptotrombidium</taxon>
    </lineage>
</organism>
<dbReference type="EC" id="1.8.4.11" evidence="2"/>
<feature type="domain" description="Peptide methionine sulphoxide reductase MsrA" evidence="5">
    <location>
        <begin position="2"/>
        <end position="78"/>
    </location>
</feature>
<evidence type="ECO:0000313" key="8">
    <source>
        <dbReference type="Proteomes" id="UP000288716"/>
    </source>
</evidence>
<evidence type="ECO:0000256" key="2">
    <source>
        <dbReference type="ARBA" id="ARBA00012502"/>
    </source>
</evidence>
<sequence length="142" mass="16496">MQQLLDKFWENHDPTQKHKTQYMSAIFYHNEEQMKVAENSMKEQQKKYSRPIATVIKPVGTFYDAEDYHQKYQLRQHASLFKSLNLKGKALLKSHVAAKLNTYVSGYVPAEQIEKEAKELGLTDAQKNEIIKIIKAGVTRHC</sequence>
<dbReference type="SUPFAM" id="SSF55068">
    <property type="entry name" value="Peptide methionine sulfoxide reductase"/>
    <property type="match status" value="1"/>
</dbReference>
<protein>
    <recommendedName>
        <fullName evidence="2">peptide-methionine (S)-S-oxide reductase</fullName>
        <ecNumber evidence="2">1.8.4.11</ecNumber>
    </recommendedName>
    <alternativeName>
        <fullName evidence="4">Peptide-methionine (S)-S-oxide reductase</fullName>
    </alternativeName>
</protein>
<dbReference type="InterPro" id="IPR049006">
    <property type="entry name" value="MsrA_helical"/>
</dbReference>
<dbReference type="PANTHER" id="PTHR43774:SF1">
    <property type="entry name" value="PEPTIDE METHIONINE SULFOXIDE REDUCTASE MSRA 2"/>
    <property type="match status" value="1"/>
</dbReference>
<dbReference type="Proteomes" id="UP000288716">
    <property type="component" value="Unassembled WGS sequence"/>
</dbReference>
<dbReference type="Gene3D" id="3.30.1060.10">
    <property type="entry name" value="Peptide methionine sulphoxide reductase MsrA"/>
    <property type="match status" value="1"/>
</dbReference>
<comment type="similarity">
    <text evidence="1">Belongs to the MsrA Met sulfoxide reductase family.</text>
</comment>
<accession>A0A443RT16</accession>
<dbReference type="PANTHER" id="PTHR43774">
    <property type="entry name" value="PEPTIDE METHIONINE SULFOXIDE REDUCTASE"/>
    <property type="match status" value="1"/>
</dbReference>
<gene>
    <name evidence="7" type="ORF">B4U80_01079</name>
</gene>
<dbReference type="Pfam" id="PF01625">
    <property type="entry name" value="PMSR"/>
    <property type="match status" value="1"/>
</dbReference>
<keyword evidence="8" id="KW-1185">Reference proteome</keyword>
<feature type="domain" description="Selenoprotein methionine sulfoxide reductase A helical" evidence="6">
    <location>
        <begin position="90"/>
        <end position="133"/>
    </location>
</feature>
<evidence type="ECO:0000259" key="5">
    <source>
        <dbReference type="Pfam" id="PF01625"/>
    </source>
</evidence>
<proteinExistence type="inferred from homology"/>
<dbReference type="EMBL" id="NCKV01039814">
    <property type="protein sequence ID" value="RWS18432.1"/>
    <property type="molecule type" value="Genomic_DNA"/>
</dbReference>
<evidence type="ECO:0000313" key="7">
    <source>
        <dbReference type="EMBL" id="RWS18432.1"/>
    </source>
</evidence>
<keyword evidence="3" id="KW-0560">Oxidoreductase</keyword>
<dbReference type="InterPro" id="IPR002569">
    <property type="entry name" value="Met_Sox_Rdtase_MsrA_dom"/>
</dbReference>
<comment type="caution">
    <text evidence="7">The sequence shown here is derived from an EMBL/GenBank/DDBJ whole genome shotgun (WGS) entry which is preliminary data.</text>
</comment>
<dbReference type="GO" id="GO:0008113">
    <property type="term" value="F:peptide-methionine (S)-S-oxide reductase activity"/>
    <property type="evidence" value="ECO:0007669"/>
    <property type="project" value="UniProtKB-EC"/>
</dbReference>
<evidence type="ECO:0000259" key="6">
    <source>
        <dbReference type="Pfam" id="PF20939"/>
    </source>
</evidence>
<reference evidence="7 8" key="1">
    <citation type="journal article" date="2018" name="Gigascience">
        <title>Genomes of trombidid mites reveal novel predicted allergens and laterally-transferred genes associated with secondary metabolism.</title>
        <authorList>
            <person name="Dong X."/>
            <person name="Chaisiri K."/>
            <person name="Xia D."/>
            <person name="Armstrong S.D."/>
            <person name="Fang Y."/>
            <person name="Donnelly M.J."/>
            <person name="Kadowaki T."/>
            <person name="McGarry J.W."/>
            <person name="Darby A.C."/>
            <person name="Makepeace B.L."/>
        </authorList>
    </citation>
    <scope>NUCLEOTIDE SEQUENCE [LARGE SCALE GENOMIC DNA]</scope>
    <source>
        <strain evidence="7">UoL-UT</strain>
    </source>
</reference>
<evidence type="ECO:0000256" key="1">
    <source>
        <dbReference type="ARBA" id="ARBA00005591"/>
    </source>
</evidence>
<dbReference type="VEuPathDB" id="VectorBase:LDEU013608"/>
<dbReference type="AlphaFoldDB" id="A0A443RT16"/>
<dbReference type="OrthoDB" id="77405at2759"/>
<name>A0A443RT16_9ACAR</name>
<evidence type="ECO:0000256" key="3">
    <source>
        <dbReference type="ARBA" id="ARBA00023002"/>
    </source>
</evidence>